<protein>
    <submittedName>
        <fullName evidence="1">Uncharacterized protein</fullName>
    </submittedName>
</protein>
<reference evidence="1 2" key="1">
    <citation type="submission" date="2016-10" db="EMBL/GenBank/DDBJ databases">
        <authorList>
            <person name="de Groot N.N."/>
        </authorList>
    </citation>
    <scope>NUCLEOTIDE SEQUENCE [LARGE SCALE GENOMIC DNA]</scope>
    <source>
        <strain evidence="1 2">CGMCC 4.7037</strain>
    </source>
</reference>
<dbReference type="EMBL" id="FNVT01000047">
    <property type="protein sequence ID" value="SEH03887.1"/>
    <property type="molecule type" value="Genomic_DNA"/>
</dbReference>
<proteinExistence type="predicted"/>
<evidence type="ECO:0000313" key="1">
    <source>
        <dbReference type="EMBL" id="SEH03887.1"/>
    </source>
</evidence>
<organism evidence="1 2">
    <name type="scientific">Nonomuraea solani</name>
    <dbReference type="NCBI Taxonomy" id="1144553"/>
    <lineage>
        <taxon>Bacteria</taxon>
        <taxon>Bacillati</taxon>
        <taxon>Actinomycetota</taxon>
        <taxon>Actinomycetes</taxon>
        <taxon>Streptosporangiales</taxon>
        <taxon>Streptosporangiaceae</taxon>
        <taxon>Nonomuraea</taxon>
    </lineage>
</organism>
<gene>
    <name evidence="1" type="ORF">SAMN05444920_14710</name>
</gene>
<name>A0A1H6F169_9ACTN</name>
<sequence length="80" mass="9001">MALPPAHGDVGDRQVLGTLSVSCCELWQIIRRLDRVSTSPSSTLGPQLNQLTQRLADTMEDMLRLEELLKLRSVPHQQHL</sequence>
<dbReference type="AlphaFoldDB" id="A0A1H6F169"/>
<keyword evidence="2" id="KW-1185">Reference proteome</keyword>
<dbReference type="Proteomes" id="UP000236732">
    <property type="component" value="Unassembled WGS sequence"/>
</dbReference>
<evidence type="ECO:0000313" key="2">
    <source>
        <dbReference type="Proteomes" id="UP000236732"/>
    </source>
</evidence>
<accession>A0A1H6F169</accession>